<protein>
    <submittedName>
        <fullName evidence="1">Uncharacterized protein</fullName>
    </submittedName>
</protein>
<reference evidence="1" key="1">
    <citation type="journal article" date="2012" name="Science">
        <title>Fermentation, hydrogen, and sulfur metabolism in multiple uncultivated bacterial phyla.</title>
        <authorList>
            <person name="Wrighton K.C."/>
            <person name="Thomas B.C."/>
            <person name="Sharon I."/>
            <person name="Miller C.S."/>
            <person name="Castelle C.J."/>
            <person name="VerBerkmoes N.C."/>
            <person name="Wilkins M.J."/>
            <person name="Hettich R.L."/>
            <person name="Lipton M.S."/>
            <person name="Williams K.H."/>
            <person name="Long P.E."/>
            <person name="Banfield J.F."/>
        </authorList>
    </citation>
    <scope>NUCLEOTIDE SEQUENCE [LARGE SCALE GENOMIC DNA]</scope>
</reference>
<name>K2G4V5_9BACT</name>
<sequence>MPAESCSQISVADTGADLSDIPEICRSIKADALRQIEEDWILDLSEFDEESEGRAKYYGSMRFVIKSEKIFWDIFWISHINRGLISIILDKSESPWRMIAFAEHIPETLYPKLITKISEYCNGNLMKIFRSHAECMFMANGLNHLSAHPRAWWLLMDIIRILPPILAYQLLSWVHQTFDDTTTEALAIRAKSFFKEMLPKQKCRYALSVVGNNLHRSIFTEFSEINEIWILLSDRLSDKSNRITKQERNEAILALMTLAKDNAGLIGYLPVKELKIWELLTSGFNFPSIIPEKDTPQNHIDFWESKNLLSWRPFLMKMVFPNDEDGKKSYKRFMKMIKNTWIPSQYQEWEVSISNSKIRIIANDPNYLAWEAFLSWEWYITETEHVDIAVVRWHTQHISAFADELFKMRPKLFLFWGCQWIMTLKEIISNRVYRMDENVFSISDSICIAPVRIWRSKINDQIILNIIEQFDSWAISLDLNSILKESDWEYQSFSLAINPAIREIIRKFNS</sequence>
<comment type="caution">
    <text evidence="1">The sequence shown here is derived from an EMBL/GenBank/DDBJ whole genome shotgun (WGS) entry which is preliminary data.</text>
</comment>
<proteinExistence type="predicted"/>
<dbReference type="EMBL" id="AMFJ01000013">
    <property type="protein sequence ID" value="EKE30293.1"/>
    <property type="molecule type" value="Genomic_DNA"/>
</dbReference>
<accession>K2G4V5</accession>
<dbReference type="AlphaFoldDB" id="K2G4V5"/>
<gene>
    <name evidence="1" type="ORF">ACD_2C00013G0001</name>
</gene>
<organism evidence="1">
    <name type="scientific">uncultured bacterium</name>
    <name type="common">gcode 4</name>
    <dbReference type="NCBI Taxonomy" id="1234023"/>
    <lineage>
        <taxon>Bacteria</taxon>
        <taxon>environmental samples</taxon>
    </lineage>
</organism>
<evidence type="ECO:0000313" key="1">
    <source>
        <dbReference type="EMBL" id="EKE30293.1"/>
    </source>
</evidence>